<dbReference type="Gene3D" id="3.20.20.80">
    <property type="entry name" value="Glycosidases"/>
    <property type="match status" value="1"/>
</dbReference>
<dbReference type="Gene3D" id="2.60.40.1180">
    <property type="entry name" value="Golgi alpha-mannosidase II"/>
    <property type="match status" value="1"/>
</dbReference>
<proteinExistence type="inferred from homology"/>
<name>A0ABP8FNZ3_9BACT</name>
<keyword evidence="3" id="KW-0479">Metal-binding</keyword>
<evidence type="ECO:0000256" key="5">
    <source>
        <dbReference type="ARBA" id="ARBA00023277"/>
    </source>
</evidence>
<organism evidence="8 9">
    <name type="scientific">Compostibacter hankyongensis</name>
    <dbReference type="NCBI Taxonomy" id="1007089"/>
    <lineage>
        <taxon>Bacteria</taxon>
        <taxon>Pseudomonadati</taxon>
        <taxon>Bacteroidota</taxon>
        <taxon>Chitinophagia</taxon>
        <taxon>Chitinophagales</taxon>
        <taxon>Chitinophagaceae</taxon>
        <taxon>Compostibacter</taxon>
    </lineage>
</organism>
<comment type="caution">
    <text evidence="8">The sequence shown here is derived from an EMBL/GenBank/DDBJ whole genome shotgun (WGS) entry which is preliminary data.</text>
</comment>
<keyword evidence="4" id="KW-0378">Hydrolase</keyword>
<gene>
    <name evidence="8" type="primary">amyA_1</name>
    <name evidence="8" type="ORF">GCM10023143_15240</name>
</gene>
<dbReference type="RefSeq" id="WP_344977883.1">
    <property type="nucleotide sequence ID" value="NZ_BAABFN010000002.1"/>
</dbReference>
<evidence type="ECO:0000256" key="3">
    <source>
        <dbReference type="ARBA" id="ARBA00022723"/>
    </source>
</evidence>
<evidence type="ECO:0000313" key="9">
    <source>
        <dbReference type="Proteomes" id="UP001501207"/>
    </source>
</evidence>
<dbReference type="InterPro" id="IPR013776">
    <property type="entry name" value="A-amylase_thermo"/>
</dbReference>
<dbReference type="NCBIfam" id="NF006969">
    <property type="entry name" value="PRK09441.1-2"/>
    <property type="match status" value="1"/>
</dbReference>
<dbReference type="CDD" id="cd11318">
    <property type="entry name" value="AmyAc_bac_fung_AmyA"/>
    <property type="match status" value="1"/>
</dbReference>
<keyword evidence="9" id="KW-1185">Reference proteome</keyword>
<dbReference type="PANTHER" id="PTHR43447">
    <property type="entry name" value="ALPHA-AMYLASE"/>
    <property type="match status" value="1"/>
</dbReference>
<dbReference type="EMBL" id="BAABFN010000002">
    <property type="protein sequence ID" value="GAA4308135.1"/>
    <property type="molecule type" value="Genomic_DNA"/>
</dbReference>
<dbReference type="SUPFAM" id="SSF51011">
    <property type="entry name" value="Glycosyl hydrolase domain"/>
    <property type="match status" value="1"/>
</dbReference>
<evidence type="ECO:0000256" key="1">
    <source>
        <dbReference type="ARBA" id="ARBA00001913"/>
    </source>
</evidence>
<sequence>MQQGTLMQFFHWYYPEGQLWKQVIRESGRLSELGITAVWLPPAYKGSNGSHSVGYDTYDLYDLGEFDQKGSTVTRYGSRRDYIRAVQALHDHGIQVYADIVLNHKAGADEAEDIHVRKMNPDKRNEAISEPYVIRAYTKFTFPGRQGKYSGFIWDQQCFTGIDWDEQHQEKGIFKIMNEYGEDWAEVIETEKGNYDYLMYADIEFRNPAVREELKRWGGWYLENTGVDGFRLDALKHISPAFYVEWLDHLRQHTGSELFTVGEFWQPDNRDVLMEYMHATGQRMHLFDAPLHRNFHEASRTGKDYDLRNIFSGTLLEADPEHAVTLVDNHDTQPLQALESPVEAWFKPLAYALILLREKGYPCIFYPDLYGAEYDDKGKDGGTHHIVLEPCAHLEKMLDIRKTIARGGQRDYFDHPNLLGWTREGVKEDAASGCAVLISGGDGGEKEMELGAAHAGKTFSELTGSREEKVTLDENGKGVFFVNGGSIAIWGAA</sequence>
<keyword evidence="5" id="KW-0119">Carbohydrate metabolism</keyword>
<dbReference type="SMART" id="SM00642">
    <property type="entry name" value="Aamy"/>
    <property type="match status" value="1"/>
</dbReference>
<dbReference type="SUPFAM" id="SSF51445">
    <property type="entry name" value="(Trans)glycosidases"/>
    <property type="match status" value="1"/>
</dbReference>
<feature type="domain" description="Glycosyl hydrolase family 13 catalytic" evidence="7">
    <location>
        <begin position="4"/>
        <end position="401"/>
    </location>
</feature>
<evidence type="ECO:0000259" key="7">
    <source>
        <dbReference type="SMART" id="SM00642"/>
    </source>
</evidence>
<dbReference type="Proteomes" id="UP001501207">
    <property type="component" value="Unassembled WGS sequence"/>
</dbReference>
<comment type="cofactor">
    <cofactor evidence="1">
        <name>Ca(2+)</name>
        <dbReference type="ChEBI" id="CHEBI:29108"/>
    </cofactor>
</comment>
<reference evidence="9" key="1">
    <citation type="journal article" date="2019" name="Int. J. Syst. Evol. Microbiol.">
        <title>The Global Catalogue of Microorganisms (GCM) 10K type strain sequencing project: providing services to taxonomists for standard genome sequencing and annotation.</title>
        <authorList>
            <consortium name="The Broad Institute Genomics Platform"/>
            <consortium name="The Broad Institute Genome Sequencing Center for Infectious Disease"/>
            <person name="Wu L."/>
            <person name="Ma J."/>
        </authorList>
    </citation>
    <scope>NUCLEOTIDE SEQUENCE [LARGE SCALE GENOMIC DNA]</scope>
    <source>
        <strain evidence="9">JCM 17664</strain>
    </source>
</reference>
<keyword evidence="6" id="KW-0326">Glycosidase</keyword>
<comment type="similarity">
    <text evidence="2">Belongs to the glycosyl hydrolase 13 family.</text>
</comment>
<dbReference type="InterPro" id="IPR006047">
    <property type="entry name" value="GH13_cat_dom"/>
</dbReference>
<protein>
    <submittedName>
        <fullName evidence="8">Alpha-amylase</fullName>
    </submittedName>
</protein>
<evidence type="ECO:0000313" key="8">
    <source>
        <dbReference type="EMBL" id="GAA4308135.1"/>
    </source>
</evidence>
<evidence type="ECO:0000256" key="4">
    <source>
        <dbReference type="ARBA" id="ARBA00022801"/>
    </source>
</evidence>
<dbReference type="PIRSF" id="PIRSF001021">
    <property type="entry name" value="Alph-amls_thrmst"/>
    <property type="match status" value="1"/>
</dbReference>
<evidence type="ECO:0000256" key="2">
    <source>
        <dbReference type="ARBA" id="ARBA00008061"/>
    </source>
</evidence>
<dbReference type="NCBIfam" id="NF006968">
    <property type="entry name" value="PRK09441.1-1"/>
    <property type="match status" value="1"/>
</dbReference>
<dbReference type="Pfam" id="PF00128">
    <property type="entry name" value="Alpha-amylase"/>
    <property type="match status" value="1"/>
</dbReference>
<accession>A0ABP8FNZ3</accession>
<dbReference type="InterPro" id="IPR013780">
    <property type="entry name" value="Glyco_hydro_b"/>
</dbReference>
<evidence type="ECO:0000256" key="6">
    <source>
        <dbReference type="ARBA" id="ARBA00023295"/>
    </source>
</evidence>
<dbReference type="InterPro" id="IPR017853">
    <property type="entry name" value="GH"/>
</dbReference>
<dbReference type="Gene3D" id="2.40.30.140">
    <property type="match status" value="1"/>
</dbReference>